<dbReference type="PROSITE" id="PS50250">
    <property type="entry name" value="PCI"/>
    <property type="match status" value="1"/>
</dbReference>
<keyword evidence="10" id="KW-1185">Reference proteome</keyword>
<comment type="similarity">
    <text evidence="3">Belongs to the CSN3 family.</text>
</comment>
<dbReference type="PANTHER" id="PTHR10758">
    <property type="entry name" value="26S PROTEASOME NON-ATPASE REGULATORY SUBUNIT 3/COP9 SIGNALOSOME COMPLEX SUBUNIT 3"/>
    <property type="match status" value="1"/>
</dbReference>
<evidence type="ECO:0000256" key="4">
    <source>
        <dbReference type="ARBA" id="ARBA00014878"/>
    </source>
</evidence>
<protein>
    <recommendedName>
        <fullName evidence="4">COP9 signalosome complex subunit 3</fullName>
    </recommendedName>
</protein>
<name>A0ABR2UL30_9PEZI</name>
<sequence>MDKTASVCLGFPPEYPTDATTYERAVNAHLEQLVKLVDDASKPLRSEGPRLLTLLDPSLNSLSYLAVLYNLLIPNISGDKEFLSEKLVVFLLSFDAIQVRYAGAHLLQLLQLVAKGQLLPPSVAVNVLATAILRIDPTGSMLTSTHISLVKLAYNTDNIEPALAVLDKSIVFYPGMGAYKRAECLSDLSLSPPAYISENTGLTTAIKTPAILEYDLLRGLVYCSRRDWPKALAALERVATYPTRDHGVSKIMTEAYKRWVLVSLLCYGKSDAQPAMTGSGASKAYGTLGKLYKEVAVIFETENAAELKEKVDANAKEWLDDGNTGLMREVLSAYQEWQIMNLQHIYTKISISEIRQQTKSAQTGKILAKDEDVEALIHNMIISGALKGVIEKNDDGITFLTFLPSSAALSEAEFAKEIAGTATRLKALEPIFKATNERLGTSKEYIKHLAKEKQKFHDKDGDIAMDFGQHIEDEDIMGDVASTSEAVY</sequence>
<dbReference type="Pfam" id="PF01399">
    <property type="entry name" value="PCI"/>
    <property type="match status" value="1"/>
</dbReference>
<evidence type="ECO:0000313" key="10">
    <source>
        <dbReference type="Proteomes" id="UP001408356"/>
    </source>
</evidence>
<comment type="subcellular location">
    <subcellularLocation>
        <location evidence="2">Cytoplasm</location>
    </subcellularLocation>
    <subcellularLocation>
        <location evidence="1">Nucleus</location>
    </subcellularLocation>
</comment>
<evidence type="ECO:0000259" key="8">
    <source>
        <dbReference type="PROSITE" id="PS50250"/>
    </source>
</evidence>
<reference evidence="9 10" key="1">
    <citation type="journal article" date="2024" name="J. Plant Pathol.">
        <title>Sequence and assembly of the genome of Seiridium unicorne, isolate CBS 538.82, causal agent of cypress canker disease.</title>
        <authorList>
            <person name="Scali E."/>
            <person name="Rocca G.D."/>
            <person name="Danti R."/>
            <person name="Garbelotto M."/>
            <person name="Barberini S."/>
            <person name="Baroncelli R."/>
            <person name="Emiliani G."/>
        </authorList>
    </citation>
    <scope>NUCLEOTIDE SEQUENCE [LARGE SCALE GENOMIC DNA]</scope>
    <source>
        <strain evidence="9 10">BM-138-508</strain>
    </source>
</reference>
<dbReference type="InterPro" id="IPR055089">
    <property type="entry name" value="COP9_N"/>
</dbReference>
<dbReference type="PANTHER" id="PTHR10758:SF1">
    <property type="entry name" value="COP9 SIGNALOSOME COMPLEX SUBUNIT 3"/>
    <property type="match status" value="1"/>
</dbReference>
<dbReference type="InterPro" id="IPR000717">
    <property type="entry name" value="PCI_dom"/>
</dbReference>
<keyword evidence="6" id="KW-0736">Signalosome</keyword>
<comment type="caution">
    <text evidence="9">The sequence shown here is derived from an EMBL/GenBank/DDBJ whole genome shotgun (WGS) entry which is preliminary data.</text>
</comment>
<keyword evidence="7" id="KW-0539">Nucleus</keyword>
<dbReference type="EMBL" id="JARVKF010000417">
    <property type="protein sequence ID" value="KAK9415338.1"/>
    <property type="molecule type" value="Genomic_DNA"/>
</dbReference>
<dbReference type="Pfam" id="PF22788">
    <property type="entry name" value="COP9_hel_rpt"/>
    <property type="match status" value="1"/>
</dbReference>
<evidence type="ECO:0000256" key="6">
    <source>
        <dbReference type="ARBA" id="ARBA00022790"/>
    </source>
</evidence>
<evidence type="ECO:0000256" key="7">
    <source>
        <dbReference type="ARBA" id="ARBA00023242"/>
    </source>
</evidence>
<evidence type="ECO:0000256" key="1">
    <source>
        <dbReference type="ARBA" id="ARBA00004123"/>
    </source>
</evidence>
<evidence type="ECO:0000256" key="2">
    <source>
        <dbReference type="ARBA" id="ARBA00004496"/>
    </source>
</evidence>
<accession>A0ABR2UL30</accession>
<evidence type="ECO:0000256" key="3">
    <source>
        <dbReference type="ARBA" id="ARBA00007084"/>
    </source>
</evidence>
<proteinExistence type="inferred from homology"/>
<organism evidence="9 10">
    <name type="scientific">Seiridium unicorne</name>
    <dbReference type="NCBI Taxonomy" id="138068"/>
    <lineage>
        <taxon>Eukaryota</taxon>
        <taxon>Fungi</taxon>
        <taxon>Dikarya</taxon>
        <taxon>Ascomycota</taxon>
        <taxon>Pezizomycotina</taxon>
        <taxon>Sordariomycetes</taxon>
        <taxon>Xylariomycetidae</taxon>
        <taxon>Amphisphaeriales</taxon>
        <taxon>Sporocadaceae</taxon>
        <taxon>Seiridium</taxon>
    </lineage>
</organism>
<gene>
    <name evidence="9" type="ORF">SUNI508_10528</name>
</gene>
<dbReference type="InterPro" id="IPR050756">
    <property type="entry name" value="CSN3"/>
</dbReference>
<evidence type="ECO:0000256" key="5">
    <source>
        <dbReference type="ARBA" id="ARBA00022490"/>
    </source>
</evidence>
<keyword evidence="5" id="KW-0963">Cytoplasm</keyword>
<evidence type="ECO:0000313" key="9">
    <source>
        <dbReference type="EMBL" id="KAK9415338.1"/>
    </source>
</evidence>
<feature type="domain" description="PCI" evidence="8">
    <location>
        <begin position="229"/>
        <end position="404"/>
    </location>
</feature>
<dbReference type="Proteomes" id="UP001408356">
    <property type="component" value="Unassembled WGS sequence"/>
</dbReference>